<dbReference type="InterPro" id="IPR029063">
    <property type="entry name" value="SAM-dependent_MTases_sf"/>
</dbReference>
<accession>A0A1G8A4D3</accession>
<dbReference type="SUPFAM" id="SSF53335">
    <property type="entry name" value="S-adenosyl-L-methionine-dependent methyltransferases"/>
    <property type="match status" value="1"/>
</dbReference>
<keyword evidence="1" id="KW-0489">Methyltransferase</keyword>
<keyword evidence="7" id="KW-1185">Reference proteome</keyword>
<gene>
    <name evidence="4" type="ORF">K3F53_03175</name>
    <name evidence="5" type="ORF">SAMN04489735_10145</name>
</gene>
<dbReference type="EMBL" id="FNDE01000014">
    <property type="protein sequence ID" value="SDH15835.1"/>
    <property type="molecule type" value="Genomic_DNA"/>
</dbReference>
<dbReference type="PRINTS" id="PR00507">
    <property type="entry name" value="N12N6MTFRASE"/>
</dbReference>
<dbReference type="InterPro" id="IPR050953">
    <property type="entry name" value="N4_N6_ade-DNA_methylase"/>
</dbReference>
<reference evidence="4 7" key="2">
    <citation type="submission" date="2021-08" db="EMBL/GenBank/DDBJ databases">
        <title>Complete genome sequence of the strain Aneurinibacillus thermoaerophilus CCM 8960.</title>
        <authorList>
            <person name="Musilova J."/>
            <person name="Kourilova X."/>
            <person name="Pernicova I."/>
            <person name="Bezdicek M."/>
            <person name="Lengerova M."/>
            <person name="Obruca S."/>
            <person name="Sedlar K."/>
        </authorList>
    </citation>
    <scope>NUCLEOTIDE SEQUENCE [LARGE SCALE GENOMIC DNA]</scope>
    <source>
        <strain evidence="4 7">CCM 8960</strain>
    </source>
</reference>
<evidence type="ECO:0000313" key="7">
    <source>
        <dbReference type="Proteomes" id="UP000826616"/>
    </source>
</evidence>
<proteinExistence type="predicted"/>
<evidence type="ECO:0000256" key="1">
    <source>
        <dbReference type="ARBA" id="ARBA00022603"/>
    </source>
</evidence>
<dbReference type="Proteomes" id="UP000198956">
    <property type="component" value="Unassembled WGS sequence"/>
</dbReference>
<reference evidence="5 6" key="1">
    <citation type="submission" date="2016-10" db="EMBL/GenBank/DDBJ databases">
        <authorList>
            <person name="de Groot N.N."/>
        </authorList>
    </citation>
    <scope>NUCLEOTIDE SEQUENCE [LARGE SCALE GENOMIC DNA]</scope>
    <source>
        <strain evidence="5 6">L 420-91</strain>
    </source>
</reference>
<dbReference type="Proteomes" id="UP000826616">
    <property type="component" value="Chromosome"/>
</dbReference>
<dbReference type="GO" id="GO:0003676">
    <property type="term" value="F:nucleic acid binding"/>
    <property type="evidence" value="ECO:0007669"/>
    <property type="project" value="InterPro"/>
</dbReference>
<organism evidence="5 6">
    <name type="scientific">Aneurinibacillus thermoaerophilus</name>
    <dbReference type="NCBI Taxonomy" id="143495"/>
    <lineage>
        <taxon>Bacteria</taxon>
        <taxon>Bacillati</taxon>
        <taxon>Bacillota</taxon>
        <taxon>Bacilli</taxon>
        <taxon>Bacillales</taxon>
        <taxon>Paenibacillaceae</taxon>
        <taxon>Aneurinibacillus group</taxon>
        <taxon>Aneurinibacillus</taxon>
    </lineage>
</organism>
<protein>
    <recommendedName>
        <fullName evidence="8">N-6 DNA Methylase</fullName>
    </recommendedName>
</protein>
<dbReference type="RefSeq" id="WP_091260463.1">
    <property type="nucleotide sequence ID" value="NZ_CP080764.1"/>
</dbReference>
<dbReference type="PANTHER" id="PTHR33841">
    <property type="entry name" value="DNA METHYLTRANSFERASE YEEA-RELATED"/>
    <property type="match status" value="1"/>
</dbReference>
<dbReference type="EMBL" id="CP080764">
    <property type="protein sequence ID" value="QYY43301.1"/>
    <property type="molecule type" value="Genomic_DNA"/>
</dbReference>
<dbReference type="InterPro" id="IPR002052">
    <property type="entry name" value="DNA_methylase_N6_adenine_CS"/>
</dbReference>
<dbReference type="PANTHER" id="PTHR33841:SF5">
    <property type="entry name" value="DNA METHYLASE (MODIFICATION METHYLASE) (METHYLTRANSFERASE)-RELATED"/>
    <property type="match status" value="1"/>
</dbReference>
<dbReference type="GeneID" id="97140359"/>
<evidence type="ECO:0008006" key="8">
    <source>
        <dbReference type="Google" id="ProtNLM"/>
    </source>
</evidence>
<evidence type="ECO:0000256" key="2">
    <source>
        <dbReference type="ARBA" id="ARBA00022679"/>
    </source>
</evidence>
<dbReference type="GO" id="GO:0032259">
    <property type="term" value="P:methylation"/>
    <property type="evidence" value="ECO:0007669"/>
    <property type="project" value="UniProtKB-KW"/>
</dbReference>
<sequence>MIQNKRILLESSTQTNMTITDIKAYNDTIYKETGIVDCFTSVDDFIEHDKFANEELLQGGREFGDYQTPPHLTHQICEYLVRNYNCNPTIVIEPTFGKGNFINSVLDFFSNIKKIYGVEIQKGYVWYCKKTLLEKQKFSNQKPDIYLYHDDIFSHDFDKSIFNSNEEVLIIGNPPWVTNSELGTLDAKNLPNKNNFKKHKGLDALTGKSNFDICEYIILRMLETFSNVNGTLAMLCKNSVAKKIVHDLPKRRFNITDIKLLNIDAKKDFNAATEASLFVVRLGKPLTDQVCKTYKLDEPEKLISTFGWYNHKFVSNIDKYKRSYLVDNQCQFEWRSGIKHDCSSVMELDTKGNKLTNKLKEIVDIERDLVYDLLKSSDLKAGIFSDSVRKKVIITQKNIGESTDYIEKQYPKLWSYLQSHKDKLDARKSSIYKGKPSFSIFGIGDYSFLPYKVAISGMYKNSHFTFIQPINNKPVMLDDTCYFLSFNDYNTAVFTFAVLNSEVVKDFLSGVVFLDEKRPYTKDLLMRIDLYRATEQITFDDILLTLKPFSDKINLHNISSEAYQDYIDLLKNKALLL</sequence>
<evidence type="ECO:0000313" key="6">
    <source>
        <dbReference type="Proteomes" id="UP000198956"/>
    </source>
</evidence>
<dbReference type="GO" id="GO:0009007">
    <property type="term" value="F:site-specific DNA-methyltransferase (adenine-specific) activity"/>
    <property type="evidence" value="ECO:0007669"/>
    <property type="project" value="UniProtKB-EC"/>
</dbReference>
<dbReference type="PROSITE" id="PS00092">
    <property type="entry name" value="N6_MTASE"/>
    <property type="match status" value="1"/>
</dbReference>
<dbReference type="Gene3D" id="3.40.50.150">
    <property type="entry name" value="Vaccinia Virus protein VP39"/>
    <property type="match status" value="1"/>
</dbReference>
<keyword evidence="2" id="KW-0808">Transferase</keyword>
<dbReference type="AlphaFoldDB" id="A0A1G8A4D3"/>
<keyword evidence="3" id="KW-0949">S-adenosyl-L-methionine</keyword>
<evidence type="ECO:0000313" key="4">
    <source>
        <dbReference type="EMBL" id="QYY43301.1"/>
    </source>
</evidence>
<evidence type="ECO:0000256" key="3">
    <source>
        <dbReference type="ARBA" id="ARBA00022691"/>
    </source>
</evidence>
<name>A0A1G8A4D3_ANETH</name>
<evidence type="ECO:0000313" key="5">
    <source>
        <dbReference type="EMBL" id="SDH15835.1"/>
    </source>
</evidence>